<reference evidence="4 5" key="1">
    <citation type="submission" date="2019-08" db="EMBL/GenBank/DDBJ databases">
        <title>Genome of Psychroserpens burtonensis ACAM 167.</title>
        <authorList>
            <person name="Bowman J.P."/>
        </authorList>
    </citation>
    <scope>NUCLEOTIDE SEQUENCE [LARGE SCALE GENOMIC DNA]</scope>
    <source>
        <strain evidence="4 5">ACAM 167</strain>
    </source>
</reference>
<evidence type="ECO:0000256" key="1">
    <source>
        <dbReference type="ARBA" id="ARBA00006484"/>
    </source>
</evidence>
<dbReference type="AlphaFoldDB" id="A0A5C7B041"/>
<gene>
    <name evidence="4" type="ORF">ES692_17815</name>
</gene>
<dbReference type="NCBIfam" id="NF004826">
    <property type="entry name" value="PRK06182.1"/>
    <property type="match status" value="1"/>
</dbReference>
<evidence type="ECO:0000313" key="4">
    <source>
        <dbReference type="EMBL" id="TXE13807.1"/>
    </source>
</evidence>
<evidence type="ECO:0000313" key="5">
    <source>
        <dbReference type="Proteomes" id="UP000321938"/>
    </source>
</evidence>
<comment type="similarity">
    <text evidence="1 3">Belongs to the short-chain dehydrogenases/reductases (SDR) family.</text>
</comment>
<dbReference type="OrthoDB" id="9775296at2"/>
<dbReference type="EMBL" id="VOSB01000062">
    <property type="protein sequence ID" value="TXE13807.1"/>
    <property type="molecule type" value="Genomic_DNA"/>
</dbReference>
<evidence type="ECO:0000256" key="2">
    <source>
        <dbReference type="ARBA" id="ARBA00023002"/>
    </source>
</evidence>
<dbReference type="Proteomes" id="UP000321938">
    <property type="component" value="Unassembled WGS sequence"/>
</dbReference>
<dbReference type="PANTHER" id="PTHR44169">
    <property type="entry name" value="NADPH-DEPENDENT 1-ACYLDIHYDROXYACETONE PHOSPHATE REDUCTASE"/>
    <property type="match status" value="1"/>
</dbReference>
<protein>
    <submittedName>
        <fullName evidence="4">SDR family NAD(P)-dependent oxidoreductase</fullName>
    </submittedName>
</protein>
<accession>A0A5C7B041</accession>
<sequence>MQNKEIILVTGASSGMGRETAIKLAKEGYIVYAAARRLDKLNELKEYGCIPIQMDIAKEQEIEDAVNKINKEQGGIDVLFNNAGIAVQGSLEETDIDDAKKQFEVNVFGLARLTQLVIPYMRNKGAGKIINTSSIAGKVHGPISSWYVASKHAVEGLSSSLRVELQPFGIQVVLIRPGAISSELISTYVDGMVKRSGNGPYAEMTKTLVEWSKSRDNNPKYSSPPSVIADTVYKIIKSKKPKTSYEVGKTSKQMIWSRKLLSDRVLDKMMLNFLKS</sequence>
<dbReference type="InterPro" id="IPR020904">
    <property type="entry name" value="Sc_DH/Rdtase_CS"/>
</dbReference>
<dbReference type="PROSITE" id="PS00061">
    <property type="entry name" value="ADH_SHORT"/>
    <property type="match status" value="1"/>
</dbReference>
<dbReference type="PANTHER" id="PTHR44169:SF6">
    <property type="entry name" value="NADPH-DEPENDENT 1-ACYLDIHYDROXYACETONE PHOSPHATE REDUCTASE"/>
    <property type="match status" value="1"/>
</dbReference>
<evidence type="ECO:0000256" key="3">
    <source>
        <dbReference type="RuleBase" id="RU000363"/>
    </source>
</evidence>
<organism evidence="4 5">
    <name type="scientific">Psychroserpens burtonensis</name>
    <dbReference type="NCBI Taxonomy" id="49278"/>
    <lineage>
        <taxon>Bacteria</taxon>
        <taxon>Pseudomonadati</taxon>
        <taxon>Bacteroidota</taxon>
        <taxon>Flavobacteriia</taxon>
        <taxon>Flavobacteriales</taxon>
        <taxon>Flavobacteriaceae</taxon>
        <taxon>Psychroserpens</taxon>
    </lineage>
</organism>
<keyword evidence="5" id="KW-1185">Reference proteome</keyword>
<comment type="caution">
    <text evidence="4">The sequence shown here is derived from an EMBL/GenBank/DDBJ whole genome shotgun (WGS) entry which is preliminary data.</text>
</comment>
<dbReference type="Gene3D" id="3.40.50.720">
    <property type="entry name" value="NAD(P)-binding Rossmann-like Domain"/>
    <property type="match status" value="1"/>
</dbReference>
<dbReference type="InterPro" id="IPR036291">
    <property type="entry name" value="NAD(P)-bd_dom_sf"/>
</dbReference>
<name>A0A5C7B041_9FLAO</name>
<dbReference type="PRINTS" id="PR00081">
    <property type="entry name" value="GDHRDH"/>
</dbReference>
<dbReference type="RefSeq" id="WP_147232226.1">
    <property type="nucleotide sequence ID" value="NZ_VOSB01000062.1"/>
</dbReference>
<dbReference type="Pfam" id="PF00106">
    <property type="entry name" value="adh_short"/>
    <property type="match status" value="1"/>
</dbReference>
<dbReference type="GO" id="GO:0016491">
    <property type="term" value="F:oxidoreductase activity"/>
    <property type="evidence" value="ECO:0007669"/>
    <property type="project" value="UniProtKB-KW"/>
</dbReference>
<proteinExistence type="inferred from homology"/>
<dbReference type="CDD" id="cd05374">
    <property type="entry name" value="17beta-HSD-like_SDR_c"/>
    <property type="match status" value="1"/>
</dbReference>
<dbReference type="PRINTS" id="PR00080">
    <property type="entry name" value="SDRFAMILY"/>
</dbReference>
<dbReference type="InterPro" id="IPR002347">
    <property type="entry name" value="SDR_fam"/>
</dbReference>
<dbReference type="SUPFAM" id="SSF51735">
    <property type="entry name" value="NAD(P)-binding Rossmann-fold domains"/>
    <property type="match status" value="1"/>
</dbReference>
<keyword evidence="2" id="KW-0560">Oxidoreductase</keyword>